<organism evidence="1">
    <name type="scientific">Anguilla anguilla</name>
    <name type="common">European freshwater eel</name>
    <name type="synonym">Muraena anguilla</name>
    <dbReference type="NCBI Taxonomy" id="7936"/>
    <lineage>
        <taxon>Eukaryota</taxon>
        <taxon>Metazoa</taxon>
        <taxon>Chordata</taxon>
        <taxon>Craniata</taxon>
        <taxon>Vertebrata</taxon>
        <taxon>Euteleostomi</taxon>
        <taxon>Actinopterygii</taxon>
        <taxon>Neopterygii</taxon>
        <taxon>Teleostei</taxon>
        <taxon>Anguilliformes</taxon>
        <taxon>Anguillidae</taxon>
        <taxon>Anguilla</taxon>
    </lineage>
</organism>
<protein>
    <submittedName>
        <fullName evidence="1">Uncharacterized protein</fullName>
    </submittedName>
</protein>
<proteinExistence type="predicted"/>
<dbReference type="AlphaFoldDB" id="A0A0E9SIN9"/>
<evidence type="ECO:0000313" key="1">
    <source>
        <dbReference type="EMBL" id="JAH40540.1"/>
    </source>
</evidence>
<dbReference type="EMBL" id="GBXM01068037">
    <property type="protein sequence ID" value="JAH40540.1"/>
    <property type="molecule type" value="Transcribed_RNA"/>
</dbReference>
<reference evidence="1" key="2">
    <citation type="journal article" date="2015" name="Fish Shellfish Immunol.">
        <title>Early steps in the European eel (Anguilla anguilla)-Vibrio vulnificus interaction in the gills: Role of the RtxA13 toxin.</title>
        <authorList>
            <person name="Callol A."/>
            <person name="Pajuelo D."/>
            <person name="Ebbesson L."/>
            <person name="Teles M."/>
            <person name="MacKenzie S."/>
            <person name="Amaro C."/>
        </authorList>
    </citation>
    <scope>NUCLEOTIDE SEQUENCE</scope>
</reference>
<reference evidence="1" key="1">
    <citation type="submission" date="2014-11" db="EMBL/GenBank/DDBJ databases">
        <authorList>
            <person name="Amaro Gonzalez C."/>
        </authorList>
    </citation>
    <scope>NUCLEOTIDE SEQUENCE</scope>
</reference>
<sequence>MYSFPRPVLHLLEITKSVSYFLTLRQLRLMPKYCTLHNPIHTLFC</sequence>
<accession>A0A0E9SIN9</accession>
<name>A0A0E9SIN9_ANGAN</name>